<evidence type="ECO:0000313" key="2">
    <source>
        <dbReference type="EMBL" id="GAA3514456.1"/>
    </source>
</evidence>
<dbReference type="Proteomes" id="UP001500459">
    <property type="component" value="Unassembled WGS sequence"/>
</dbReference>
<keyword evidence="1" id="KW-0732">Signal</keyword>
<comment type="caution">
    <text evidence="2">The sequence shown here is derived from an EMBL/GenBank/DDBJ whole genome shotgun (WGS) entry which is preliminary data.</text>
</comment>
<dbReference type="RefSeq" id="WP_344928904.1">
    <property type="nucleotide sequence ID" value="NZ_BAABCW010000013.1"/>
</dbReference>
<protein>
    <submittedName>
        <fullName evidence="2">Uncharacterized protein</fullName>
    </submittedName>
</protein>
<name>A0ABP6UNE2_9FLAO</name>
<reference evidence="3" key="1">
    <citation type="journal article" date="2019" name="Int. J. Syst. Evol. Microbiol.">
        <title>The Global Catalogue of Microorganisms (GCM) 10K type strain sequencing project: providing services to taxonomists for standard genome sequencing and annotation.</title>
        <authorList>
            <consortium name="The Broad Institute Genomics Platform"/>
            <consortium name="The Broad Institute Genome Sequencing Center for Infectious Disease"/>
            <person name="Wu L."/>
            <person name="Ma J."/>
        </authorList>
    </citation>
    <scope>NUCLEOTIDE SEQUENCE [LARGE SCALE GENOMIC DNA]</scope>
    <source>
        <strain evidence="3">JCM 17106</strain>
    </source>
</reference>
<dbReference type="EMBL" id="BAABCW010000013">
    <property type="protein sequence ID" value="GAA3514456.1"/>
    <property type="molecule type" value="Genomic_DNA"/>
</dbReference>
<gene>
    <name evidence="2" type="ORF">GCM10022393_30520</name>
</gene>
<keyword evidence="3" id="KW-1185">Reference proteome</keyword>
<sequence length="114" mass="12914">MKLKFLILISSLLFVPLTSGEVFNTQPLECITSEAEEEIYLDIITPIVDDISIEDGGSFRNEILLHKYSDIQYVEISTRPNICSFSNSAGLNKTPHYITYCRLKIACQSYTLKS</sequence>
<organism evidence="2 3">
    <name type="scientific">Aquimarina addita</name>
    <dbReference type="NCBI Taxonomy" id="870485"/>
    <lineage>
        <taxon>Bacteria</taxon>
        <taxon>Pseudomonadati</taxon>
        <taxon>Bacteroidota</taxon>
        <taxon>Flavobacteriia</taxon>
        <taxon>Flavobacteriales</taxon>
        <taxon>Flavobacteriaceae</taxon>
        <taxon>Aquimarina</taxon>
    </lineage>
</organism>
<feature type="signal peptide" evidence="1">
    <location>
        <begin position="1"/>
        <end position="20"/>
    </location>
</feature>
<evidence type="ECO:0000256" key="1">
    <source>
        <dbReference type="SAM" id="SignalP"/>
    </source>
</evidence>
<feature type="chain" id="PRO_5045824786" evidence="1">
    <location>
        <begin position="21"/>
        <end position="114"/>
    </location>
</feature>
<accession>A0ABP6UNE2</accession>
<evidence type="ECO:0000313" key="3">
    <source>
        <dbReference type="Proteomes" id="UP001500459"/>
    </source>
</evidence>
<proteinExistence type="predicted"/>